<evidence type="ECO:0000256" key="1">
    <source>
        <dbReference type="ARBA" id="ARBA00004442"/>
    </source>
</evidence>
<evidence type="ECO:0000313" key="8">
    <source>
        <dbReference type="EMBL" id="TCT21666.1"/>
    </source>
</evidence>
<reference evidence="8 9" key="1">
    <citation type="submission" date="2019-03" db="EMBL/GenBank/DDBJ databases">
        <title>Genomic Encyclopedia of Type Strains, Phase IV (KMG-IV): sequencing the most valuable type-strain genomes for metagenomic binning, comparative biology and taxonomic classification.</title>
        <authorList>
            <person name="Goeker M."/>
        </authorList>
    </citation>
    <scope>NUCLEOTIDE SEQUENCE [LARGE SCALE GENOMIC DNA]</scope>
    <source>
        <strain evidence="8 9">DSM 13605</strain>
    </source>
</reference>
<feature type="chain" id="PRO_5021019166" evidence="7">
    <location>
        <begin position="24"/>
        <end position="423"/>
    </location>
</feature>
<dbReference type="EMBL" id="SMAP01000009">
    <property type="protein sequence ID" value="TCT21666.1"/>
    <property type="molecule type" value="Genomic_DNA"/>
</dbReference>
<keyword evidence="5" id="KW-0998">Cell outer membrane</keyword>
<name>A0A4R3N186_9GAMM</name>
<accession>A0A4R3N186</accession>
<evidence type="ECO:0000313" key="9">
    <source>
        <dbReference type="Proteomes" id="UP000295414"/>
    </source>
</evidence>
<dbReference type="AlphaFoldDB" id="A0A4R3N186"/>
<dbReference type="PANTHER" id="PTHR30026:SF20">
    <property type="entry name" value="OUTER MEMBRANE PROTEIN TOLC"/>
    <property type="match status" value="1"/>
</dbReference>
<dbReference type="GO" id="GO:0015562">
    <property type="term" value="F:efflux transmembrane transporter activity"/>
    <property type="evidence" value="ECO:0007669"/>
    <property type="project" value="InterPro"/>
</dbReference>
<dbReference type="InterPro" id="IPR051906">
    <property type="entry name" value="TolC-like"/>
</dbReference>
<keyword evidence="3" id="KW-0812">Transmembrane</keyword>
<dbReference type="RefSeq" id="WP_132982886.1">
    <property type="nucleotide sequence ID" value="NZ_MSZW01000003.1"/>
</dbReference>
<evidence type="ECO:0000256" key="6">
    <source>
        <dbReference type="SAM" id="Coils"/>
    </source>
</evidence>
<comment type="subcellular location">
    <subcellularLocation>
        <location evidence="1">Cell outer membrane</location>
    </subcellularLocation>
</comment>
<sequence length="423" mass="46012">MRMYTAIAPPLLALALGAFPAHAGDTGFLPPEPLAQRALAAQPEVRAAVAAAQATHADSRALAAGSYEWEALLIPQRRSVAPGLRYREFEGQISRRIRLPGKAALDRAIGQHADIAANLRIDDATHQAARRLGHDWMGWLRARLLDADAQAQLELMRQARQALARRVQLGDAARRELDTMDAELAQLQAEALRTAAEAEAARKALAVTYPQLPLPATPPSLPDPAPLPGGVAYWRDLIIARSHEIAIAEQDALRQQQVAARARADRLPDPSIGLRVLDDRGGAERAVGVVLSVPLGGRYRRDVAAREAARADMAQADVDGMRLTITREAQATADLAEARHAQWQALQAAATAQEAATARTRRAWELGEAPLAEWLLAQRNARASRSQERQARVDALEAALLVRIDSHELWHDNEDEADGTPRE</sequence>
<dbReference type="OrthoDB" id="7616984at2"/>
<dbReference type="SUPFAM" id="SSF56954">
    <property type="entry name" value="Outer membrane efflux proteins (OEP)"/>
    <property type="match status" value="1"/>
</dbReference>
<dbReference type="GO" id="GO:1990281">
    <property type="term" value="C:efflux pump complex"/>
    <property type="evidence" value="ECO:0007669"/>
    <property type="project" value="TreeGrafter"/>
</dbReference>
<evidence type="ECO:0000256" key="7">
    <source>
        <dbReference type="SAM" id="SignalP"/>
    </source>
</evidence>
<feature type="signal peptide" evidence="7">
    <location>
        <begin position="1"/>
        <end position="23"/>
    </location>
</feature>
<gene>
    <name evidence="8" type="ORF">EDC34_10986</name>
</gene>
<dbReference type="Proteomes" id="UP000295414">
    <property type="component" value="Unassembled WGS sequence"/>
</dbReference>
<feature type="coiled-coil region" evidence="6">
    <location>
        <begin position="170"/>
        <end position="204"/>
    </location>
</feature>
<keyword evidence="7" id="KW-0732">Signal</keyword>
<comment type="caution">
    <text evidence="8">The sequence shown here is derived from an EMBL/GenBank/DDBJ whole genome shotgun (WGS) entry which is preliminary data.</text>
</comment>
<dbReference type="PANTHER" id="PTHR30026">
    <property type="entry name" value="OUTER MEMBRANE PROTEIN TOLC"/>
    <property type="match status" value="1"/>
</dbReference>
<protein>
    <submittedName>
        <fullName evidence="8">Outer membrane protein TolC</fullName>
    </submittedName>
</protein>
<evidence type="ECO:0000256" key="4">
    <source>
        <dbReference type="ARBA" id="ARBA00023136"/>
    </source>
</evidence>
<dbReference type="GO" id="GO:0015288">
    <property type="term" value="F:porin activity"/>
    <property type="evidence" value="ECO:0007669"/>
    <property type="project" value="TreeGrafter"/>
</dbReference>
<proteinExistence type="predicted"/>
<dbReference type="GO" id="GO:0009279">
    <property type="term" value="C:cell outer membrane"/>
    <property type="evidence" value="ECO:0007669"/>
    <property type="project" value="UniProtKB-SubCell"/>
</dbReference>
<dbReference type="Gene3D" id="1.20.1600.10">
    <property type="entry name" value="Outer membrane efflux proteins (OEP)"/>
    <property type="match status" value="1"/>
</dbReference>
<keyword evidence="9" id="KW-1185">Reference proteome</keyword>
<evidence type="ECO:0000256" key="2">
    <source>
        <dbReference type="ARBA" id="ARBA00022452"/>
    </source>
</evidence>
<evidence type="ECO:0000256" key="3">
    <source>
        <dbReference type="ARBA" id="ARBA00022692"/>
    </source>
</evidence>
<keyword evidence="6" id="KW-0175">Coiled coil</keyword>
<keyword evidence="2" id="KW-1134">Transmembrane beta strand</keyword>
<organism evidence="8 9">
    <name type="scientific">Thermomonas haemolytica</name>
    <dbReference type="NCBI Taxonomy" id="141949"/>
    <lineage>
        <taxon>Bacteria</taxon>
        <taxon>Pseudomonadati</taxon>
        <taxon>Pseudomonadota</taxon>
        <taxon>Gammaproteobacteria</taxon>
        <taxon>Lysobacterales</taxon>
        <taxon>Lysobacteraceae</taxon>
        <taxon>Thermomonas</taxon>
    </lineage>
</organism>
<keyword evidence="4" id="KW-0472">Membrane</keyword>
<evidence type="ECO:0000256" key="5">
    <source>
        <dbReference type="ARBA" id="ARBA00023237"/>
    </source>
</evidence>